<evidence type="ECO:0008006" key="4">
    <source>
        <dbReference type="Google" id="ProtNLM"/>
    </source>
</evidence>
<gene>
    <name evidence="2" type="ORF">GCM10020369_75950</name>
</gene>
<protein>
    <recommendedName>
        <fullName evidence="4">Nucleotidyltransferase family protein</fullName>
    </recommendedName>
</protein>
<name>A0ABP6TBV3_9ACTN</name>
<dbReference type="InterPro" id="IPR043519">
    <property type="entry name" value="NT_sf"/>
</dbReference>
<dbReference type="SUPFAM" id="SSF81301">
    <property type="entry name" value="Nucleotidyltransferase"/>
    <property type="match status" value="1"/>
</dbReference>
<feature type="region of interest" description="Disordered" evidence="1">
    <location>
        <begin position="191"/>
        <end position="226"/>
    </location>
</feature>
<dbReference type="Pfam" id="PF14907">
    <property type="entry name" value="NTP_transf_5"/>
    <property type="match status" value="1"/>
</dbReference>
<evidence type="ECO:0000313" key="2">
    <source>
        <dbReference type="EMBL" id="GAA3397067.1"/>
    </source>
</evidence>
<evidence type="ECO:0000313" key="3">
    <source>
        <dbReference type="Proteomes" id="UP001501676"/>
    </source>
</evidence>
<dbReference type="EMBL" id="BAAAYN010000063">
    <property type="protein sequence ID" value="GAA3397067.1"/>
    <property type="molecule type" value="Genomic_DNA"/>
</dbReference>
<sequence length="226" mass="24015">MSGDPDALIVTMKRVASTLKAADIPFALAGGFAVYARGGPASTHDVDFLIRPSDVQSALGACVEAGLRSEQPPEDWLVKVYDGDCLVDLIFRPSEREVTIDMLERAEEMPVEAVRMPVLSATDLLLNKLLAFTEHYCDLATVLPLGRALREQIDWDLVHDATAHSPYAEAFLLAAERLGIAPAGTLQLRGLGHDAGPASTGGIRPDSDPDPDSGAQTSSDPARAAV</sequence>
<comment type="caution">
    <text evidence="2">The sequence shown here is derived from an EMBL/GenBank/DDBJ whole genome shotgun (WGS) entry which is preliminary data.</text>
</comment>
<proteinExistence type="predicted"/>
<dbReference type="Proteomes" id="UP001501676">
    <property type="component" value="Unassembled WGS sequence"/>
</dbReference>
<evidence type="ECO:0000256" key="1">
    <source>
        <dbReference type="SAM" id="MobiDB-lite"/>
    </source>
</evidence>
<organism evidence="2 3">
    <name type="scientific">Cryptosporangium minutisporangium</name>
    <dbReference type="NCBI Taxonomy" id="113569"/>
    <lineage>
        <taxon>Bacteria</taxon>
        <taxon>Bacillati</taxon>
        <taxon>Actinomycetota</taxon>
        <taxon>Actinomycetes</taxon>
        <taxon>Cryptosporangiales</taxon>
        <taxon>Cryptosporangiaceae</taxon>
        <taxon>Cryptosporangium</taxon>
    </lineage>
</organism>
<dbReference type="Gene3D" id="3.30.460.40">
    <property type="match status" value="1"/>
</dbReference>
<dbReference type="RefSeq" id="WP_345733158.1">
    <property type="nucleotide sequence ID" value="NZ_BAAAYN010000063.1"/>
</dbReference>
<dbReference type="InterPro" id="IPR039498">
    <property type="entry name" value="NTP_transf_5"/>
</dbReference>
<accession>A0ABP6TBV3</accession>
<reference evidence="3" key="1">
    <citation type="journal article" date="2019" name="Int. J. Syst. Evol. Microbiol.">
        <title>The Global Catalogue of Microorganisms (GCM) 10K type strain sequencing project: providing services to taxonomists for standard genome sequencing and annotation.</title>
        <authorList>
            <consortium name="The Broad Institute Genomics Platform"/>
            <consortium name="The Broad Institute Genome Sequencing Center for Infectious Disease"/>
            <person name="Wu L."/>
            <person name="Ma J."/>
        </authorList>
    </citation>
    <scope>NUCLEOTIDE SEQUENCE [LARGE SCALE GENOMIC DNA]</scope>
    <source>
        <strain evidence="3">JCM 9458</strain>
    </source>
</reference>
<keyword evidence="3" id="KW-1185">Reference proteome</keyword>